<sequence>MLCWRASYSHHARCVSEKLEQASERPLVVYAGIDPTAPSIHLGNLVILQSLLHFHIHGHTTIALMGGATGAIGDPSGRSTERRMLDENELAHNIESIEAQVRLFFERGARLARKRLAEQQQQQQLDVAGDEARVKVLNNHTWLGAMSALTLLGHVGRHMRVGSMLARDSVKSRLNTSQGISFTEFSYQLLQSYDFWHLFRHYNCRVQIGGSDQWGNITAGIDYIHRMQQASATAKPEAGIAGTSGPFGLTIPLLTTANGQKFGKSAGNAVWLNEKMTSYFDFYQV</sequence>
<evidence type="ECO:0000256" key="4">
    <source>
        <dbReference type="ARBA" id="ARBA00022840"/>
    </source>
</evidence>
<dbReference type="SUPFAM" id="SSF52374">
    <property type="entry name" value="Nucleotidylyl transferase"/>
    <property type="match status" value="1"/>
</dbReference>
<evidence type="ECO:0000313" key="10">
    <source>
        <dbReference type="EMBL" id="RKP23199.1"/>
    </source>
</evidence>
<name>A0A4V1J0Y7_9FUNG</name>
<dbReference type="NCBIfam" id="TIGR00234">
    <property type="entry name" value="tyrS"/>
    <property type="match status" value="1"/>
</dbReference>
<comment type="similarity">
    <text evidence="9">Belongs to the class-I aminoacyl-tRNA synthetase family.</text>
</comment>
<dbReference type="Gene3D" id="3.40.50.620">
    <property type="entry name" value="HUPs"/>
    <property type="match status" value="1"/>
</dbReference>
<evidence type="ECO:0000256" key="7">
    <source>
        <dbReference type="ARBA" id="ARBA00033323"/>
    </source>
</evidence>
<dbReference type="InterPro" id="IPR001412">
    <property type="entry name" value="aa-tRNA-synth_I_CS"/>
</dbReference>
<keyword evidence="11" id="KW-1185">Reference proteome</keyword>
<proteinExistence type="inferred from homology"/>
<keyword evidence="2 9" id="KW-0436">Ligase</keyword>
<reference evidence="11" key="1">
    <citation type="journal article" date="2018" name="Nat. Microbiol.">
        <title>Leveraging single-cell genomics to expand the fungal tree of life.</title>
        <authorList>
            <person name="Ahrendt S.R."/>
            <person name="Quandt C.A."/>
            <person name="Ciobanu D."/>
            <person name="Clum A."/>
            <person name="Salamov A."/>
            <person name="Andreopoulos B."/>
            <person name="Cheng J.F."/>
            <person name="Woyke T."/>
            <person name="Pelin A."/>
            <person name="Henrissat B."/>
            <person name="Reynolds N.K."/>
            <person name="Benny G.L."/>
            <person name="Smith M.E."/>
            <person name="James T.Y."/>
            <person name="Grigoriev I.V."/>
        </authorList>
    </citation>
    <scope>NUCLEOTIDE SEQUENCE [LARGE SCALE GENOMIC DNA]</scope>
    <source>
        <strain evidence="11">Benny S71-1</strain>
    </source>
</reference>
<dbReference type="CDD" id="cd00805">
    <property type="entry name" value="TyrRS_core"/>
    <property type="match status" value="1"/>
</dbReference>
<keyword evidence="3 9" id="KW-0547">Nucleotide-binding</keyword>
<dbReference type="GO" id="GO:0005524">
    <property type="term" value="F:ATP binding"/>
    <property type="evidence" value="ECO:0007669"/>
    <property type="project" value="UniProtKB-KW"/>
</dbReference>
<dbReference type="Gene3D" id="1.10.240.10">
    <property type="entry name" value="Tyrosyl-Transfer RNA Synthetase"/>
    <property type="match status" value="1"/>
</dbReference>
<dbReference type="AlphaFoldDB" id="A0A4V1J0Y7"/>
<comment type="catalytic activity">
    <reaction evidence="8 9">
        <text>tRNA(Tyr) + L-tyrosine + ATP = L-tyrosyl-tRNA(Tyr) + AMP + diphosphate + H(+)</text>
        <dbReference type="Rhea" id="RHEA:10220"/>
        <dbReference type="Rhea" id="RHEA-COMP:9706"/>
        <dbReference type="Rhea" id="RHEA-COMP:9707"/>
        <dbReference type="ChEBI" id="CHEBI:15378"/>
        <dbReference type="ChEBI" id="CHEBI:30616"/>
        <dbReference type="ChEBI" id="CHEBI:33019"/>
        <dbReference type="ChEBI" id="CHEBI:58315"/>
        <dbReference type="ChEBI" id="CHEBI:78442"/>
        <dbReference type="ChEBI" id="CHEBI:78536"/>
        <dbReference type="ChEBI" id="CHEBI:456215"/>
        <dbReference type="EC" id="6.1.1.1"/>
    </reaction>
</comment>
<evidence type="ECO:0000256" key="5">
    <source>
        <dbReference type="ARBA" id="ARBA00022917"/>
    </source>
</evidence>
<dbReference type="Pfam" id="PF00579">
    <property type="entry name" value="tRNA-synt_1b"/>
    <property type="match status" value="1"/>
</dbReference>
<keyword evidence="5 9" id="KW-0648">Protein biosynthesis</keyword>
<keyword evidence="4 9" id="KW-0067">ATP-binding</keyword>
<evidence type="ECO:0000256" key="8">
    <source>
        <dbReference type="ARBA" id="ARBA00048248"/>
    </source>
</evidence>
<dbReference type="Proteomes" id="UP000278143">
    <property type="component" value="Unassembled WGS sequence"/>
</dbReference>
<gene>
    <name evidence="10" type="ORF">SYNPS1DRAFT_18994</name>
</gene>
<keyword evidence="6 9" id="KW-0030">Aminoacyl-tRNA synthetase</keyword>
<dbReference type="PRINTS" id="PR01040">
    <property type="entry name" value="TRNASYNTHTYR"/>
</dbReference>
<evidence type="ECO:0000256" key="3">
    <source>
        <dbReference type="ARBA" id="ARBA00022741"/>
    </source>
</evidence>
<dbReference type="GO" id="GO:0005739">
    <property type="term" value="C:mitochondrion"/>
    <property type="evidence" value="ECO:0007669"/>
    <property type="project" value="TreeGrafter"/>
</dbReference>
<evidence type="ECO:0000313" key="11">
    <source>
        <dbReference type="Proteomes" id="UP000278143"/>
    </source>
</evidence>
<evidence type="ECO:0000256" key="1">
    <source>
        <dbReference type="ARBA" id="ARBA00013160"/>
    </source>
</evidence>
<evidence type="ECO:0000256" key="2">
    <source>
        <dbReference type="ARBA" id="ARBA00022598"/>
    </source>
</evidence>
<accession>A0A4V1J0Y7</accession>
<evidence type="ECO:0000256" key="9">
    <source>
        <dbReference type="RuleBase" id="RU361234"/>
    </source>
</evidence>
<feature type="non-terminal residue" evidence="10">
    <location>
        <position position="285"/>
    </location>
</feature>
<dbReference type="GO" id="GO:0006437">
    <property type="term" value="P:tyrosyl-tRNA aminoacylation"/>
    <property type="evidence" value="ECO:0007669"/>
    <property type="project" value="InterPro"/>
</dbReference>
<dbReference type="GO" id="GO:0004831">
    <property type="term" value="F:tyrosine-tRNA ligase activity"/>
    <property type="evidence" value="ECO:0007669"/>
    <property type="project" value="UniProtKB-EC"/>
</dbReference>
<evidence type="ECO:0000256" key="6">
    <source>
        <dbReference type="ARBA" id="ARBA00023146"/>
    </source>
</evidence>
<dbReference type="PROSITE" id="PS00178">
    <property type="entry name" value="AA_TRNA_LIGASE_I"/>
    <property type="match status" value="1"/>
</dbReference>
<dbReference type="PANTHER" id="PTHR11766">
    <property type="entry name" value="TYROSYL-TRNA SYNTHETASE"/>
    <property type="match status" value="1"/>
</dbReference>
<dbReference type="InterPro" id="IPR024088">
    <property type="entry name" value="Tyr-tRNA-ligase_bac-type"/>
</dbReference>
<dbReference type="EMBL" id="KZ991222">
    <property type="protein sequence ID" value="RKP23199.1"/>
    <property type="molecule type" value="Genomic_DNA"/>
</dbReference>
<protein>
    <recommendedName>
        <fullName evidence="1 9">Tyrosine--tRNA ligase</fullName>
        <ecNumber evidence="1 9">6.1.1.1</ecNumber>
    </recommendedName>
    <alternativeName>
        <fullName evidence="7 9">Tyrosyl-tRNA synthetase</fullName>
    </alternativeName>
</protein>
<dbReference type="InterPro" id="IPR002305">
    <property type="entry name" value="aa-tRNA-synth_Ic"/>
</dbReference>
<dbReference type="GO" id="GO:0005829">
    <property type="term" value="C:cytosol"/>
    <property type="evidence" value="ECO:0007669"/>
    <property type="project" value="TreeGrafter"/>
</dbReference>
<dbReference type="OrthoDB" id="337870at2759"/>
<dbReference type="PANTHER" id="PTHR11766:SF0">
    <property type="entry name" value="TYROSINE--TRNA LIGASE, MITOCHONDRIAL"/>
    <property type="match status" value="1"/>
</dbReference>
<dbReference type="InterPro" id="IPR002307">
    <property type="entry name" value="Tyr-tRNA-ligase"/>
</dbReference>
<organism evidence="10 11">
    <name type="scientific">Syncephalis pseudoplumigaleata</name>
    <dbReference type="NCBI Taxonomy" id="1712513"/>
    <lineage>
        <taxon>Eukaryota</taxon>
        <taxon>Fungi</taxon>
        <taxon>Fungi incertae sedis</taxon>
        <taxon>Zoopagomycota</taxon>
        <taxon>Zoopagomycotina</taxon>
        <taxon>Zoopagomycetes</taxon>
        <taxon>Zoopagales</taxon>
        <taxon>Piptocephalidaceae</taxon>
        <taxon>Syncephalis</taxon>
    </lineage>
</organism>
<dbReference type="EC" id="6.1.1.1" evidence="1 9"/>
<dbReference type="InterPro" id="IPR014729">
    <property type="entry name" value="Rossmann-like_a/b/a_fold"/>
</dbReference>